<dbReference type="Gene3D" id="3.40.50.1390">
    <property type="entry name" value="Resolvase, N-terminal catalytic domain"/>
    <property type="match status" value="1"/>
</dbReference>
<dbReference type="SMART" id="SM00857">
    <property type="entry name" value="Resolvase"/>
    <property type="match status" value="1"/>
</dbReference>
<dbReference type="Pfam" id="PF00239">
    <property type="entry name" value="Resolvase"/>
    <property type="match status" value="1"/>
</dbReference>
<dbReference type="RefSeq" id="WP_062179356.1">
    <property type="nucleotide sequence ID" value="NZ_BBXL01000007.1"/>
</dbReference>
<dbReference type="PANTHER" id="PTHR30461">
    <property type="entry name" value="DNA-INVERTASE FROM LAMBDOID PROPHAGE"/>
    <property type="match status" value="1"/>
</dbReference>
<dbReference type="GO" id="GO:0003677">
    <property type="term" value="F:DNA binding"/>
    <property type="evidence" value="ECO:0007669"/>
    <property type="project" value="InterPro"/>
</dbReference>
<dbReference type="CDD" id="cd03768">
    <property type="entry name" value="SR_ResInv"/>
    <property type="match status" value="1"/>
</dbReference>
<evidence type="ECO:0000259" key="1">
    <source>
        <dbReference type="PROSITE" id="PS51736"/>
    </source>
</evidence>
<proteinExistence type="predicted"/>
<dbReference type="PANTHER" id="PTHR30461:SF19">
    <property type="entry name" value="SITE-SPECIFIC RECOMBINASE RESOLVASE FAMILY"/>
    <property type="match status" value="1"/>
</dbReference>
<evidence type="ECO:0000313" key="2">
    <source>
        <dbReference type="EMBL" id="SHF50522.1"/>
    </source>
</evidence>
<accession>A0A1M5C800</accession>
<dbReference type="PROSITE" id="PS51736">
    <property type="entry name" value="RECOMBINASES_3"/>
    <property type="match status" value="1"/>
</dbReference>
<dbReference type="InterPro" id="IPR006119">
    <property type="entry name" value="Resolv_N"/>
</dbReference>
<dbReference type="OrthoDB" id="9797501at2"/>
<dbReference type="InterPro" id="IPR036162">
    <property type="entry name" value="Resolvase-like_N_sf"/>
</dbReference>
<sequence>MKTAVIFARVSSSTDRQNTDRQINDLTNYANKNDFEIVKVFTEHISGAKKNEERTILMECIDFCISEKISTLLCSELSRIGRSTLQVLKTLEALHENGVNVYVQNLSINTLTEDKQINPIASIILTVMAEMSNIERQNIQYRLNSGRATYIANGGKLGRKKGSIKTTEQKKQEYSEVIYLLKRGYSVRNIAKLTGFGSATVQRVKKEFSI</sequence>
<reference evidence="3" key="1">
    <citation type="submission" date="2016-11" db="EMBL/GenBank/DDBJ databases">
        <authorList>
            <person name="Varghese N."/>
            <person name="Submissions S."/>
        </authorList>
    </citation>
    <scope>NUCLEOTIDE SEQUENCE [LARGE SCALE GENOMIC DNA]</scope>
    <source>
        <strain evidence="3">DSM 27370</strain>
    </source>
</reference>
<feature type="domain" description="Resolvase/invertase-type recombinase catalytic" evidence="1">
    <location>
        <begin position="5"/>
        <end position="154"/>
    </location>
</feature>
<dbReference type="GO" id="GO:0000150">
    <property type="term" value="F:DNA strand exchange activity"/>
    <property type="evidence" value="ECO:0007669"/>
    <property type="project" value="InterPro"/>
</dbReference>
<dbReference type="AlphaFoldDB" id="A0A1M5C800"/>
<dbReference type="Proteomes" id="UP000184480">
    <property type="component" value="Unassembled WGS sequence"/>
</dbReference>
<evidence type="ECO:0000313" key="3">
    <source>
        <dbReference type="Proteomes" id="UP000184480"/>
    </source>
</evidence>
<gene>
    <name evidence="2" type="ORF">SAMN05444362_10756</name>
</gene>
<dbReference type="InterPro" id="IPR050639">
    <property type="entry name" value="SSR_resolvase"/>
</dbReference>
<name>A0A1M5C800_9BACT</name>
<protein>
    <submittedName>
        <fullName evidence="2">Site-specific DNA recombinase</fullName>
    </submittedName>
</protein>
<organism evidence="2 3">
    <name type="scientific">Dysgonomonas macrotermitis</name>
    <dbReference type="NCBI Taxonomy" id="1346286"/>
    <lineage>
        <taxon>Bacteria</taxon>
        <taxon>Pseudomonadati</taxon>
        <taxon>Bacteroidota</taxon>
        <taxon>Bacteroidia</taxon>
        <taxon>Bacteroidales</taxon>
        <taxon>Dysgonomonadaceae</taxon>
        <taxon>Dysgonomonas</taxon>
    </lineage>
</organism>
<keyword evidence="3" id="KW-1185">Reference proteome</keyword>
<dbReference type="SUPFAM" id="SSF53041">
    <property type="entry name" value="Resolvase-like"/>
    <property type="match status" value="1"/>
</dbReference>
<dbReference type="Gene3D" id="1.10.10.60">
    <property type="entry name" value="Homeodomain-like"/>
    <property type="match status" value="1"/>
</dbReference>
<dbReference type="EMBL" id="FQUC01000007">
    <property type="protein sequence ID" value="SHF50522.1"/>
    <property type="molecule type" value="Genomic_DNA"/>
</dbReference>